<evidence type="ECO:0000259" key="4">
    <source>
        <dbReference type="Pfam" id="PF12849"/>
    </source>
</evidence>
<feature type="compositionally biased region" description="Low complexity" evidence="2">
    <location>
        <begin position="1055"/>
        <end position="1064"/>
    </location>
</feature>
<proteinExistence type="predicted"/>
<accession>A0A8J7F806</accession>
<dbReference type="PANTHER" id="PTHR30570">
    <property type="entry name" value="PERIPLASMIC PHOSPHATE BINDING COMPONENT OF PHOSPHATE ABC TRANSPORTER"/>
    <property type="match status" value="1"/>
</dbReference>
<evidence type="ECO:0000256" key="1">
    <source>
        <dbReference type="ARBA" id="ARBA00022729"/>
    </source>
</evidence>
<feature type="region of interest" description="Disordered" evidence="2">
    <location>
        <begin position="845"/>
        <end position="870"/>
    </location>
</feature>
<dbReference type="InterPro" id="IPR032585">
    <property type="entry name" value="DUF4912"/>
</dbReference>
<feature type="compositionally biased region" description="Polar residues" evidence="2">
    <location>
        <begin position="790"/>
        <end position="808"/>
    </location>
</feature>
<feature type="region of interest" description="Disordered" evidence="2">
    <location>
        <begin position="316"/>
        <end position="362"/>
    </location>
</feature>
<organism evidence="5 6">
    <name type="scientific">Plectonema cf. radiosum LEGE 06105</name>
    <dbReference type="NCBI Taxonomy" id="945769"/>
    <lineage>
        <taxon>Bacteria</taxon>
        <taxon>Bacillati</taxon>
        <taxon>Cyanobacteriota</taxon>
        <taxon>Cyanophyceae</taxon>
        <taxon>Oscillatoriophycideae</taxon>
        <taxon>Oscillatoriales</taxon>
        <taxon>Microcoleaceae</taxon>
        <taxon>Plectonema</taxon>
    </lineage>
</organism>
<feature type="region of interest" description="Disordered" evidence="2">
    <location>
        <begin position="1097"/>
        <end position="1121"/>
    </location>
</feature>
<dbReference type="Pfam" id="PF12849">
    <property type="entry name" value="PBP_like_2"/>
    <property type="match status" value="1"/>
</dbReference>
<keyword evidence="1" id="KW-0732">Signal</keyword>
<feature type="region of interest" description="Disordered" evidence="2">
    <location>
        <begin position="415"/>
        <end position="440"/>
    </location>
</feature>
<keyword evidence="6" id="KW-1185">Reference proteome</keyword>
<evidence type="ECO:0000313" key="5">
    <source>
        <dbReference type="EMBL" id="MBE9213259.1"/>
    </source>
</evidence>
<dbReference type="Gene3D" id="3.40.190.10">
    <property type="entry name" value="Periplasmic binding protein-like II"/>
    <property type="match status" value="2"/>
</dbReference>
<dbReference type="RefSeq" id="WP_193919991.1">
    <property type="nucleotide sequence ID" value="NZ_JADEWL010000028.1"/>
</dbReference>
<dbReference type="InterPro" id="IPR024370">
    <property type="entry name" value="PBP_domain"/>
</dbReference>
<keyword evidence="3" id="KW-0812">Transmembrane</keyword>
<feature type="region of interest" description="Disordered" evidence="2">
    <location>
        <begin position="475"/>
        <end position="505"/>
    </location>
</feature>
<protein>
    <submittedName>
        <fullName evidence="5">Substrate-binding domain-containing protein</fullName>
    </submittedName>
</protein>
<dbReference type="InterPro" id="IPR050811">
    <property type="entry name" value="Phosphate_ABC_transporter"/>
</dbReference>
<evidence type="ECO:0000256" key="2">
    <source>
        <dbReference type="SAM" id="MobiDB-lite"/>
    </source>
</evidence>
<name>A0A8J7F806_9CYAN</name>
<feature type="compositionally biased region" description="Polar residues" evidence="2">
    <location>
        <begin position="1065"/>
        <end position="1074"/>
    </location>
</feature>
<sequence length="1360" mass="146679">MWHKQKSKNPIVRLALLLALTSTPVMINFLKSDYVVAQSATETPSFGLPTAVPQGTTIRVDGSTSMSGANQALKQRFEKEYSGTNVELASNGTDDALKALQEGKIDIAAIGRGLTAEEEQQGLEQQRLRREKIAIVVGKDNPFKGDLTNQQFTRIYRGEITDWSELGAPSGKIRVVDRPDISDTRQAFRNYPLFQGNLFKTGSNAIQLVSDDPAEVVKELGNDGIGFVLANQVSKLDNVRILSMHKTLPDDARYPYSQPLVYVFRRNPSEAVKNFVGFATAAPGQEALQAAREQEAFSVAQTVAQAISGDANTTATITPGAVTTPGNTQATTDNTTNNNSTATGDVGNATNTSTSSSVNNNNQAFVPGENAGVSTEAAEARTIPWWWILFPVGVLGALLLWWLLGRRRSQEDDTVARGVLPDNSPPPFTPQTTSASSAVAEPIATTPVEPSTSGMNTAGLGLGALGIAGLGAAAASRNQQDTSEVESSSELSLDTPDLQQPDIPDTGLDLEAPAAVVNSSYHSLPRISTPIDEEIPPTQPDNTAEVDNVDHNVSAQELPSSSTSNWLGNFALGGAAAAGAARIKSKLTGKDVSESAVDETLPSDNSAVVGDQAAEVEPRTEYSQLPDVWQTPETEQPSGLTEVSVNDETLDNSNLTEENQETLPADLWGNPETEQSTSFPTGVVAGGAAALGGIAAVSSGLWNNQQTSDDDNHNLQVDQETSPADLWEEPQTEQSASFPTDVVEASVNDNNIEESNITEVNQETSPADLWEEPQTEQSTSFPTDVAEASVNDNNIEESNITEVNQETSPADLWEEPQTEQSASFPTDVVAASVNDNTIEESNITEVNQETSPADLWEEPQTEQSASFPTDVAEASVNDNNIEESNITEVNQETSPADLWEEPQTEQSTSFPTDVVAAGAAALGGIAAVSSGLWNNQETSENDNNNVEAQVDQETLPADLWEDSQTEKPQTDQQENLPNITDISDRDQEQLQVTEEAQLSTPDLPEVRIIGFNEQSADAQITPPQEQKRTDADGLPNVWITQPTTPTETVSEEESQQPSEEQITQFGISSNSEDNPASAVAATVLGAGAFALGSQMLDDNEESQEQDENPAISEPSASQLSFSEDVALDRIADEAEVDVDVDTKMSSSEPDLDEADTAWDRIYGIHHQGGTGVPGESNILLASRTPKWAYASWNISADSREAMQHLGATQLVLRLYDVTNVDLSYQDAKLVQQYECETTVSHRYVAIPNTDRDYIAEIGYLTKDKEWSLISRSPIVRVFSRPHKDFWFEADAELIIHGATEPGSTVTIEGQNIKVKQDGTFHLRVPFTESTINYLITAVAPNSEEARTIHMQFSQKEPKNS</sequence>
<feature type="compositionally biased region" description="Polar residues" evidence="2">
    <location>
        <begin position="1014"/>
        <end position="1024"/>
    </location>
</feature>
<dbReference type="SUPFAM" id="SSF53850">
    <property type="entry name" value="Periplasmic binding protein-like II"/>
    <property type="match status" value="1"/>
</dbReference>
<keyword evidence="3" id="KW-1133">Transmembrane helix</keyword>
<evidence type="ECO:0000256" key="3">
    <source>
        <dbReference type="SAM" id="Phobius"/>
    </source>
</evidence>
<dbReference type="PANTHER" id="PTHR30570:SF1">
    <property type="entry name" value="PHOSPHATE-BINDING PROTEIN PSTS"/>
    <property type="match status" value="1"/>
</dbReference>
<dbReference type="EMBL" id="JADEWL010000028">
    <property type="protein sequence ID" value="MBE9213259.1"/>
    <property type="molecule type" value="Genomic_DNA"/>
</dbReference>
<feature type="compositionally biased region" description="Polar residues" evidence="2">
    <location>
        <begin position="751"/>
        <end position="765"/>
    </location>
</feature>
<feature type="region of interest" description="Disordered" evidence="2">
    <location>
        <begin position="751"/>
        <end position="824"/>
    </location>
</feature>
<evidence type="ECO:0000313" key="6">
    <source>
        <dbReference type="Proteomes" id="UP000620559"/>
    </source>
</evidence>
<keyword evidence="3" id="KW-0472">Membrane</keyword>
<dbReference type="Pfam" id="PF16258">
    <property type="entry name" value="DUF4912"/>
    <property type="match status" value="1"/>
</dbReference>
<feature type="domain" description="PBP" evidence="4">
    <location>
        <begin position="54"/>
        <end position="281"/>
    </location>
</feature>
<feature type="compositionally biased region" description="Acidic residues" evidence="2">
    <location>
        <begin position="1097"/>
        <end position="1107"/>
    </location>
</feature>
<reference evidence="5" key="1">
    <citation type="submission" date="2020-10" db="EMBL/GenBank/DDBJ databases">
        <authorList>
            <person name="Castelo-Branco R."/>
            <person name="Eusebio N."/>
            <person name="Adriana R."/>
            <person name="Vieira A."/>
            <person name="Brugerolle De Fraissinette N."/>
            <person name="Rezende De Castro R."/>
            <person name="Schneider M.P."/>
            <person name="Vasconcelos V."/>
            <person name="Leao P.N."/>
        </authorList>
    </citation>
    <scope>NUCLEOTIDE SEQUENCE</scope>
    <source>
        <strain evidence="5">LEGE 06105</strain>
    </source>
</reference>
<feature type="region of interest" description="Disordered" evidence="2">
    <location>
        <begin position="1014"/>
        <end position="1074"/>
    </location>
</feature>
<dbReference type="Proteomes" id="UP000620559">
    <property type="component" value="Unassembled WGS sequence"/>
</dbReference>
<comment type="caution">
    <text evidence="5">The sequence shown here is derived from an EMBL/GenBank/DDBJ whole genome shotgun (WGS) entry which is preliminary data.</text>
</comment>
<gene>
    <name evidence="5" type="ORF">IQ247_11345</name>
</gene>
<feature type="transmembrane region" description="Helical" evidence="3">
    <location>
        <begin position="385"/>
        <end position="404"/>
    </location>
</feature>